<proteinExistence type="predicted"/>
<feature type="non-terminal residue" evidence="2">
    <location>
        <position position="118"/>
    </location>
</feature>
<name>A0A2M7B7R0_9BACT</name>
<evidence type="ECO:0000313" key="3">
    <source>
        <dbReference type="Proteomes" id="UP000230131"/>
    </source>
</evidence>
<evidence type="ECO:0000256" key="1">
    <source>
        <dbReference type="SAM" id="Coils"/>
    </source>
</evidence>
<evidence type="ECO:0000313" key="2">
    <source>
        <dbReference type="EMBL" id="PIU99108.1"/>
    </source>
</evidence>
<dbReference type="EMBL" id="PEVH01000048">
    <property type="protein sequence ID" value="PIU99108.1"/>
    <property type="molecule type" value="Genomic_DNA"/>
</dbReference>
<organism evidence="2 3">
    <name type="scientific">Candidatus Wolfebacteria bacterium CG03_land_8_20_14_0_80_36_15</name>
    <dbReference type="NCBI Taxonomy" id="1975067"/>
    <lineage>
        <taxon>Bacteria</taxon>
        <taxon>Candidatus Wolfeibacteriota</taxon>
    </lineage>
</organism>
<dbReference type="AlphaFoldDB" id="A0A2M7B7R0"/>
<dbReference type="Proteomes" id="UP000230131">
    <property type="component" value="Unassembled WGS sequence"/>
</dbReference>
<keyword evidence="1" id="KW-0175">Coiled coil</keyword>
<sequence>MVGFGGMVYMIARGTPRIDDRLEEKEKSKLDRWFSKIPIEKIDITLSNFLEKFLRRLRVYLLRMDNFLAGRLNKIKSATQLNNKKSDLLQAIASKKTEENDKTKAQIEEVKEEFKKED</sequence>
<accession>A0A2M7B7R0</accession>
<protein>
    <submittedName>
        <fullName evidence="2">Uncharacterized protein</fullName>
    </submittedName>
</protein>
<comment type="caution">
    <text evidence="2">The sequence shown here is derived from an EMBL/GenBank/DDBJ whole genome shotgun (WGS) entry which is preliminary data.</text>
</comment>
<feature type="coiled-coil region" evidence="1">
    <location>
        <begin position="78"/>
        <end position="113"/>
    </location>
</feature>
<reference evidence="3" key="1">
    <citation type="submission" date="2017-09" db="EMBL/GenBank/DDBJ databases">
        <title>Depth-based differentiation of microbial function through sediment-hosted aquifers and enrichment of novel symbionts in the deep terrestrial subsurface.</title>
        <authorList>
            <person name="Probst A.J."/>
            <person name="Ladd B."/>
            <person name="Jarett J.K."/>
            <person name="Geller-Mcgrath D.E."/>
            <person name="Sieber C.M.K."/>
            <person name="Emerson J.B."/>
            <person name="Anantharaman K."/>
            <person name="Thomas B.C."/>
            <person name="Malmstrom R."/>
            <person name="Stieglmeier M."/>
            <person name="Klingl A."/>
            <person name="Woyke T."/>
            <person name="Ryan C.M."/>
            <person name="Banfield J.F."/>
        </authorList>
    </citation>
    <scope>NUCLEOTIDE SEQUENCE [LARGE SCALE GENOMIC DNA]</scope>
</reference>
<gene>
    <name evidence="2" type="ORF">COS59_01510</name>
</gene>